<evidence type="ECO:0000313" key="8">
    <source>
        <dbReference type="EMBL" id="RXQ97566.1"/>
    </source>
</evidence>
<feature type="binding site" evidence="6">
    <location>
        <position position="185"/>
    </location>
    <ligand>
        <name>S-adenosyl-L-methionine</name>
        <dbReference type="ChEBI" id="CHEBI:59789"/>
    </ligand>
</feature>
<evidence type="ECO:0000256" key="1">
    <source>
        <dbReference type="ARBA" id="ARBA00022691"/>
    </source>
</evidence>
<keyword evidence="4 5" id="KW-0411">Iron-sulfur</keyword>
<dbReference type="Pfam" id="PF04055">
    <property type="entry name" value="Radical_SAM"/>
    <property type="match status" value="1"/>
</dbReference>
<reference evidence="8 9" key="1">
    <citation type="submission" date="2019-01" db="EMBL/GenBank/DDBJ databases">
        <title>Ancylomarina salipaludis sp. nov., isolated from a salt marsh.</title>
        <authorList>
            <person name="Yoon J.-H."/>
        </authorList>
    </citation>
    <scope>NUCLEOTIDE SEQUENCE [LARGE SCALE GENOMIC DNA]</scope>
    <source>
        <strain evidence="8 9">SHSM-M15</strain>
    </source>
</reference>
<dbReference type="Gene3D" id="3.20.20.70">
    <property type="entry name" value="Aldolase class I"/>
    <property type="match status" value="1"/>
</dbReference>
<dbReference type="PANTHER" id="PTHR43726:SF1">
    <property type="entry name" value="BIOTIN SYNTHASE"/>
    <property type="match status" value="1"/>
</dbReference>
<evidence type="ECO:0000256" key="3">
    <source>
        <dbReference type="ARBA" id="ARBA00023004"/>
    </source>
</evidence>
<dbReference type="InterPro" id="IPR013785">
    <property type="entry name" value="Aldolase_TIM"/>
</dbReference>
<comment type="cofactor">
    <cofactor evidence="5">
        <name>[4Fe-4S] cluster</name>
        <dbReference type="ChEBI" id="CHEBI:49883"/>
    </cofactor>
    <text evidence="5">Binds 1 [4Fe-4S] cluster. The cluster is coordinated with 3 cysteines and an exchangeable S-adenosyl-L-methionine.</text>
</comment>
<dbReference type="PANTHER" id="PTHR43726">
    <property type="entry name" value="3-METHYLORNITHINE SYNTHASE"/>
    <property type="match status" value="1"/>
</dbReference>
<evidence type="ECO:0000256" key="2">
    <source>
        <dbReference type="ARBA" id="ARBA00022723"/>
    </source>
</evidence>
<dbReference type="SFLD" id="SFLDG01082">
    <property type="entry name" value="B12-binding_domain_containing"/>
    <property type="match status" value="1"/>
</dbReference>
<dbReference type="CDD" id="cd01335">
    <property type="entry name" value="Radical_SAM"/>
    <property type="match status" value="1"/>
</dbReference>
<gene>
    <name evidence="8" type="primary">hydE</name>
    <name evidence="8" type="ORF">EO244_01370</name>
</gene>
<organism evidence="8 9">
    <name type="scientific">Ancylomarina salipaludis</name>
    <dbReference type="NCBI Taxonomy" id="2501299"/>
    <lineage>
        <taxon>Bacteria</taxon>
        <taxon>Pseudomonadati</taxon>
        <taxon>Bacteroidota</taxon>
        <taxon>Bacteroidia</taxon>
        <taxon>Marinilabiliales</taxon>
        <taxon>Marinifilaceae</taxon>
        <taxon>Ancylomarina</taxon>
    </lineage>
</organism>
<feature type="binding site" evidence="6">
    <location>
        <position position="163"/>
    </location>
    <ligand>
        <name>S-adenosyl-L-methionine</name>
        <dbReference type="ChEBI" id="CHEBI:59789"/>
    </ligand>
</feature>
<dbReference type="PIRSF" id="PIRSF004762">
    <property type="entry name" value="CHP00423"/>
    <property type="match status" value="1"/>
</dbReference>
<name>A0A4Q1JQD4_9BACT</name>
<comment type="caution">
    <text evidence="8">The sequence shown here is derived from an EMBL/GenBank/DDBJ whole genome shotgun (WGS) entry which is preliminary data.</text>
</comment>
<sequence>MNISFNTLLQKENFTKDDIVRLLKASGEQEKALFKRSHEVKLEHIGNKVYFRGLVEFSNICKKDCLYCGIRATNKEVNRYDIANDQILKAAKFAHEHKYGSIVLQAGERSDPAFVSRISQLLRDIKKISNNELGITISLGEQSAETYQKWFDAGAHRYLLRIESSNAELYNKIHPNNEEHSHATRLKCLQSLQDIGYQTGTGVMIGLPFQTYDDLANDLLFMKKFDIDMVGMGPFIEHDQTPLYQYKDQLMSLNERFRLTLRMIAVLRIMMKDINIAAATALQAIDPLGREKALKIGANIIMPNITPTQERANYLLYQNKPCIDEGADDCTNCMEARINMADGEIGYGQWGDSLHYKSRH</sequence>
<dbReference type="InterPro" id="IPR024021">
    <property type="entry name" value="FeFe-hyd_HydE_rSAM"/>
</dbReference>
<feature type="binding site" evidence="5">
    <location>
        <position position="68"/>
    </location>
    <ligand>
        <name>[4Fe-4S] cluster</name>
        <dbReference type="ChEBI" id="CHEBI:49883"/>
        <note>4Fe-4S-S-AdoMet</note>
    </ligand>
</feature>
<dbReference type="InterPro" id="IPR007197">
    <property type="entry name" value="rSAM"/>
</dbReference>
<evidence type="ECO:0000256" key="5">
    <source>
        <dbReference type="PIRSR" id="PIRSR004762-1"/>
    </source>
</evidence>
<accession>A0A4Q1JQD4</accession>
<dbReference type="SFLD" id="SFLDG01060">
    <property type="entry name" value="BATS_domain_containing"/>
    <property type="match status" value="1"/>
</dbReference>
<dbReference type="GO" id="GO:0051539">
    <property type="term" value="F:4 iron, 4 sulfur cluster binding"/>
    <property type="evidence" value="ECO:0007669"/>
    <property type="project" value="UniProtKB-KW"/>
</dbReference>
<dbReference type="InterPro" id="IPR034422">
    <property type="entry name" value="HydE/PylB-like"/>
</dbReference>
<evidence type="ECO:0000259" key="7">
    <source>
        <dbReference type="PROSITE" id="PS51918"/>
    </source>
</evidence>
<dbReference type="SFLD" id="SFLDS00029">
    <property type="entry name" value="Radical_SAM"/>
    <property type="match status" value="1"/>
</dbReference>
<feature type="binding site" evidence="5">
    <location>
        <position position="61"/>
    </location>
    <ligand>
        <name>[4Fe-4S] cluster</name>
        <dbReference type="ChEBI" id="CHEBI:49883"/>
        <note>4Fe-4S-S-AdoMet</note>
    </ligand>
</feature>
<dbReference type="NCBIfam" id="TIGR03956">
    <property type="entry name" value="rSAM_HydE"/>
    <property type="match status" value="1"/>
</dbReference>
<dbReference type="PROSITE" id="PS51918">
    <property type="entry name" value="RADICAL_SAM"/>
    <property type="match status" value="1"/>
</dbReference>
<keyword evidence="1 5" id="KW-0949">S-adenosyl-L-methionine</keyword>
<keyword evidence="5" id="KW-0004">4Fe-4S</keyword>
<dbReference type="SUPFAM" id="SSF102114">
    <property type="entry name" value="Radical SAM enzymes"/>
    <property type="match status" value="1"/>
</dbReference>
<protein>
    <submittedName>
        <fullName evidence="8">[FeFe] hydrogenase H-cluster radical SAM maturase HydE</fullName>
    </submittedName>
</protein>
<dbReference type="InterPro" id="IPR006638">
    <property type="entry name" value="Elp3/MiaA/NifB-like_rSAM"/>
</dbReference>
<proteinExistence type="predicted"/>
<feature type="binding site" evidence="5">
    <location>
        <position position="65"/>
    </location>
    <ligand>
        <name>[4Fe-4S] cluster</name>
        <dbReference type="ChEBI" id="CHEBI:49883"/>
        <note>4Fe-4S-S-AdoMet</note>
    </ligand>
</feature>
<dbReference type="SFLD" id="SFLDG01280">
    <property type="entry name" value="HydE/PylB-like"/>
    <property type="match status" value="1"/>
</dbReference>
<dbReference type="OrthoDB" id="9775764at2"/>
<evidence type="ECO:0000313" key="9">
    <source>
        <dbReference type="Proteomes" id="UP000289703"/>
    </source>
</evidence>
<evidence type="ECO:0000256" key="4">
    <source>
        <dbReference type="ARBA" id="ARBA00023014"/>
    </source>
</evidence>
<dbReference type="Proteomes" id="UP000289703">
    <property type="component" value="Unassembled WGS sequence"/>
</dbReference>
<dbReference type="EMBL" id="SAXA01000001">
    <property type="protein sequence ID" value="RXQ97566.1"/>
    <property type="molecule type" value="Genomic_DNA"/>
</dbReference>
<dbReference type="AlphaFoldDB" id="A0A4Q1JQD4"/>
<feature type="domain" description="Radical SAM core" evidence="7">
    <location>
        <begin position="47"/>
        <end position="277"/>
    </location>
</feature>
<keyword evidence="9" id="KW-1185">Reference proteome</keyword>
<dbReference type="GO" id="GO:0046872">
    <property type="term" value="F:metal ion binding"/>
    <property type="evidence" value="ECO:0007669"/>
    <property type="project" value="UniProtKB-KW"/>
</dbReference>
<dbReference type="InterPro" id="IPR058240">
    <property type="entry name" value="rSAM_sf"/>
</dbReference>
<evidence type="ECO:0000256" key="6">
    <source>
        <dbReference type="PIRSR" id="PIRSR004762-2"/>
    </source>
</evidence>
<keyword evidence="2" id="KW-0479">Metal-binding</keyword>
<dbReference type="SMART" id="SM00729">
    <property type="entry name" value="Elp3"/>
    <property type="match status" value="1"/>
</dbReference>
<dbReference type="GO" id="GO:0016740">
    <property type="term" value="F:transferase activity"/>
    <property type="evidence" value="ECO:0007669"/>
    <property type="project" value="TreeGrafter"/>
</dbReference>
<keyword evidence="3 5" id="KW-0408">Iron</keyword>
<dbReference type="RefSeq" id="WP_129252193.1">
    <property type="nucleotide sequence ID" value="NZ_SAXA01000001.1"/>
</dbReference>
<feature type="binding site" evidence="6">
    <location>
        <position position="138"/>
    </location>
    <ligand>
        <name>(3R)-3-methyl-D-ornithine</name>
        <dbReference type="ChEBI" id="CHEBI:64642"/>
    </ligand>
</feature>